<dbReference type="AlphaFoldDB" id="A0AAV4MVR5"/>
<protein>
    <submittedName>
        <fullName evidence="1">Uncharacterized protein</fullName>
    </submittedName>
</protein>
<reference evidence="1 2" key="1">
    <citation type="submission" date="2021-06" db="EMBL/GenBank/DDBJ databases">
        <title>Caerostris extrusa draft genome.</title>
        <authorList>
            <person name="Kono N."/>
            <person name="Arakawa K."/>
        </authorList>
    </citation>
    <scope>NUCLEOTIDE SEQUENCE [LARGE SCALE GENOMIC DNA]</scope>
</reference>
<evidence type="ECO:0000313" key="2">
    <source>
        <dbReference type="Proteomes" id="UP001054945"/>
    </source>
</evidence>
<dbReference type="Proteomes" id="UP001054945">
    <property type="component" value="Unassembled WGS sequence"/>
</dbReference>
<evidence type="ECO:0000313" key="1">
    <source>
        <dbReference type="EMBL" id="GIX76546.1"/>
    </source>
</evidence>
<keyword evidence="2" id="KW-1185">Reference proteome</keyword>
<name>A0AAV4MVR5_CAEEX</name>
<comment type="caution">
    <text evidence="1">The sequence shown here is derived from an EMBL/GenBank/DDBJ whole genome shotgun (WGS) entry which is preliminary data.</text>
</comment>
<organism evidence="1 2">
    <name type="scientific">Caerostris extrusa</name>
    <name type="common">Bark spider</name>
    <name type="synonym">Caerostris bankana</name>
    <dbReference type="NCBI Taxonomy" id="172846"/>
    <lineage>
        <taxon>Eukaryota</taxon>
        <taxon>Metazoa</taxon>
        <taxon>Ecdysozoa</taxon>
        <taxon>Arthropoda</taxon>
        <taxon>Chelicerata</taxon>
        <taxon>Arachnida</taxon>
        <taxon>Araneae</taxon>
        <taxon>Araneomorphae</taxon>
        <taxon>Entelegynae</taxon>
        <taxon>Araneoidea</taxon>
        <taxon>Araneidae</taxon>
        <taxon>Caerostris</taxon>
    </lineage>
</organism>
<proteinExistence type="predicted"/>
<dbReference type="EMBL" id="BPLR01002671">
    <property type="protein sequence ID" value="GIX76546.1"/>
    <property type="molecule type" value="Genomic_DNA"/>
</dbReference>
<sequence length="71" mass="7744">MTTCPAEVHGGLESTDAAFLADEAPRSAFCLISPYYPAAWIGSVPDKNVKGRRNSLLVVVRIDTKVVRIRI</sequence>
<accession>A0AAV4MVR5</accession>
<gene>
    <name evidence="1" type="ORF">CEXT_666361</name>
</gene>